<dbReference type="Proteomes" id="UP000036458">
    <property type="component" value="Chromosome"/>
</dbReference>
<organism evidence="2 3">
    <name type="scientific">Rufibacter radiotolerans</name>
    <dbReference type="NCBI Taxonomy" id="1379910"/>
    <lineage>
        <taxon>Bacteria</taxon>
        <taxon>Pseudomonadati</taxon>
        <taxon>Bacteroidota</taxon>
        <taxon>Cytophagia</taxon>
        <taxon>Cytophagales</taxon>
        <taxon>Hymenobacteraceae</taxon>
        <taxon>Rufibacter</taxon>
    </lineage>
</organism>
<dbReference type="PROSITE" id="PS51257">
    <property type="entry name" value="PROKAR_LIPOPROTEIN"/>
    <property type="match status" value="1"/>
</dbReference>
<dbReference type="EMBL" id="CP010777">
    <property type="protein sequence ID" value="AKQ44697.1"/>
    <property type="molecule type" value="Genomic_DNA"/>
</dbReference>
<evidence type="ECO:0000313" key="2">
    <source>
        <dbReference type="EMBL" id="AKQ44697.1"/>
    </source>
</evidence>
<dbReference type="RefSeq" id="WP_048919482.1">
    <property type="nucleotide sequence ID" value="NZ_CP010777.1"/>
</dbReference>
<dbReference type="STRING" id="1379910.TH63_02160"/>
<keyword evidence="3" id="KW-1185">Reference proteome</keyword>
<feature type="signal peptide" evidence="1">
    <location>
        <begin position="1"/>
        <end position="25"/>
    </location>
</feature>
<feature type="chain" id="PRO_5005210900" description="Phosphate-selective porin O and P" evidence="1">
    <location>
        <begin position="26"/>
        <end position="443"/>
    </location>
</feature>
<sequence length="443" mass="49074">MKTKFTTVIGSLLLAGCLFSETANAQVFGPVSNLRPYDKRGINVFEDPKEDTIAFDGLRLMFGAGFTQSFQGLKHSNTPNNASNNLYKMTPGFNTANANLFMDVQLADGIRLNLTSYLSSRHHNETWVKGGYIQFDKLPFKGQIWDDIMSVTTIRVGHMEINYGDQHFRRSDGGNTIYNPFAENYIMDAFTTEIGGEVLVRKNGFLGLVGATNGMIKGNIDELTPTPQDDNTRKSPAVYFKAGVDKDVMDNVRVRLTGSYYMNNSSGGQTLYAGDRTGSNYFMALERVGSTASAQFSSGRFNPGFSKKVDALQFNGFVKASGLEFFGTYERANGRTKSETSERKASQYAADLIYRFGPSENVFVGARYNKVKARPANVTGAAPITYTEDISIDRKALGAGWFLTRNILLKGEYVIQEYNKFPTADLRHNGEFKGYVIQAVVGF</sequence>
<dbReference type="SUPFAM" id="SSF56935">
    <property type="entry name" value="Porins"/>
    <property type="match status" value="1"/>
</dbReference>
<name>A0A0H4VLB4_9BACT</name>
<gene>
    <name evidence="2" type="ORF">TH63_02160</name>
</gene>
<evidence type="ECO:0008006" key="4">
    <source>
        <dbReference type="Google" id="ProtNLM"/>
    </source>
</evidence>
<evidence type="ECO:0000256" key="1">
    <source>
        <dbReference type="SAM" id="SignalP"/>
    </source>
</evidence>
<evidence type="ECO:0000313" key="3">
    <source>
        <dbReference type="Proteomes" id="UP000036458"/>
    </source>
</evidence>
<dbReference type="PATRIC" id="fig|1379910.4.peg.458"/>
<dbReference type="OrthoDB" id="638836at2"/>
<dbReference type="KEGG" id="ruf:TH63_02160"/>
<keyword evidence="1" id="KW-0732">Signal</keyword>
<dbReference type="AlphaFoldDB" id="A0A0H4VLB4"/>
<proteinExistence type="predicted"/>
<reference evidence="2 3" key="1">
    <citation type="submission" date="2015-01" db="EMBL/GenBank/DDBJ databases">
        <title>Rufibacter sp./DG31D/ whole genome sequencing.</title>
        <authorList>
            <person name="Kim M.K."/>
            <person name="Srinivasan S."/>
            <person name="Lee J.-J."/>
        </authorList>
    </citation>
    <scope>NUCLEOTIDE SEQUENCE [LARGE SCALE GENOMIC DNA]</scope>
    <source>
        <strain evidence="2 3">DG31D</strain>
    </source>
</reference>
<accession>A0A0H4VLB4</accession>
<protein>
    <recommendedName>
        <fullName evidence="4">Phosphate-selective porin O and P</fullName>
    </recommendedName>
</protein>